<comment type="caution">
    <text evidence="2">The sequence shown here is derived from an EMBL/GenBank/DDBJ whole genome shotgun (WGS) entry which is preliminary data.</text>
</comment>
<sequence length="146" mass="16232">MNTDDLNFAYKVRHALNDKLDQLPSETTDRLAAARQAALARKKADKPVRVAQRVSVGNVLTAGGRSWFQDVTWLGRLGVAVPLVAMAFGLAGIYQYEQKQRIAEIAELDAAVLSDELPLTAYLDQGFNAYVSQQQQQEQLEQKRAQ</sequence>
<keyword evidence="1" id="KW-0812">Transmembrane</keyword>
<organism evidence="2 3">
    <name type="scientific">Zemynaea arenosa</name>
    <dbReference type="NCBI Taxonomy" id="2561931"/>
    <lineage>
        <taxon>Bacteria</taxon>
        <taxon>Pseudomonadati</taxon>
        <taxon>Pseudomonadota</taxon>
        <taxon>Betaproteobacteria</taxon>
        <taxon>Burkholderiales</taxon>
        <taxon>Oxalobacteraceae</taxon>
        <taxon>Telluria group</taxon>
        <taxon>Zemynaea</taxon>
    </lineage>
</organism>
<accession>A0A4Y9S1R1</accession>
<dbReference type="EMBL" id="SPVF01000245">
    <property type="protein sequence ID" value="TFW13875.1"/>
    <property type="molecule type" value="Genomic_DNA"/>
</dbReference>
<reference evidence="2 3" key="1">
    <citation type="submission" date="2019-03" db="EMBL/GenBank/DDBJ databases">
        <title>Draft Genome Sequence of Massilia arenosa sp. nov., a Novel Massilia Species Isolated from a Sandy-loam Maize Soil.</title>
        <authorList>
            <person name="Raths R."/>
            <person name="Peta V."/>
            <person name="Bucking H."/>
        </authorList>
    </citation>
    <scope>NUCLEOTIDE SEQUENCE [LARGE SCALE GENOMIC DNA]</scope>
    <source>
        <strain evidence="2 3">MC02</strain>
    </source>
</reference>
<dbReference type="AlphaFoldDB" id="A0A4Y9S1R1"/>
<dbReference type="OrthoDB" id="8562153at2"/>
<proteinExistence type="predicted"/>
<protein>
    <submittedName>
        <fullName evidence="2">DUF3619 family protein</fullName>
    </submittedName>
</protein>
<gene>
    <name evidence="2" type="ORF">E4L96_19070</name>
</gene>
<keyword evidence="3" id="KW-1185">Reference proteome</keyword>
<feature type="transmembrane region" description="Helical" evidence="1">
    <location>
        <begin position="73"/>
        <end position="94"/>
    </location>
</feature>
<evidence type="ECO:0000313" key="3">
    <source>
        <dbReference type="Proteomes" id="UP000298438"/>
    </source>
</evidence>
<dbReference type="Pfam" id="PF12279">
    <property type="entry name" value="DUF3619"/>
    <property type="match status" value="1"/>
</dbReference>
<evidence type="ECO:0000256" key="1">
    <source>
        <dbReference type="SAM" id="Phobius"/>
    </source>
</evidence>
<name>A0A4Y9S1R1_9BURK</name>
<dbReference type="RefSeq" id="WP_135208802.1">
    <property type="nucleotide sequence ID" value="NZ_SPVF01000245.1"/>
</dbReference>
<dbReference type="InterPro" id="IPR022064">
    <property type="entry name" value="DUF3619"/>
</dbReference>
<keyword evidence="1" id="KW-0472">Membrane</keyword>
<evidence type="ECO:0000313" key="2">
    <source>
        <dbReference type="EMBL" id="TFW13875.1"/>
    </source>
</evidence>
<dbReference type="Proteomes" id="UP000298438">
    <property type="component" value="Unassembled WGS sequence"/>
</dbReference>
<keyword evidence="1" id="KW-1133">Transmembrane helix</keyword>